<dbReference type="STRING" id="28085.Lcin_0073"/>
<organism evidence="3 5">
    <name type="scientific">Legionella cincinnatiensis</name>
    <dbReference type="NCBI Taxonomy" id="28085"/>
    <lineage>
        <taxon>Bacteria</taxon>
        <taxon>Pseudomonadati</taxon>
        <taxon>Pseudomonadota</taxon>
        <taxon>Gammaproteobacteria</taxon>
        <taxon>Legionellales</taxon>
        <taxon>Legionellaceae</taxon>
        <taxon>Legionella</taxon>
    </lineage>
</organism>
<feature type="transmembrane region" description="Helical" evidence="1">
    <location>
        <begin position="161"/>
        <end position="186"/>
    </location>
</feature>
<dbReference type="EMBL" id="LNXX01000002">
    <property type="protein sequence ID" value="KTC93888.1"/>
    <property type="molecule type" value="Genomic_DNA"/>
</dbReference>
<dbReference type="RefSeq" id="WP_238589405.1">
    <property type="nucleotide sequence ID" value="NZ_CAAAHQ010000006.1"/>
</dbReference>
<feature type="transmembrane region" description="Helical" evidence="1">
    <location>
        <begin position="383"/>
        <end position="401"/>
    </location>
</feature>
<keyword evidence="1" id="KW-0472">Membrane</keyword>
<feature type="transmembrane region" description="Helical" evidence="1">
    <location>
        <begin position="192"/>
        <end position="213"/>
    </location>
</feature>
<evidence type="ECO:0000313" key="5">
    <source>
        <dbReference type="Proteomes" id="UP000255316"/>
    </source>
</evidence>
<evidence type="ECO:0000313" key="2">
    <source>
        <dbReference type="EMBL" id="KTC93888.1"/>
    </source>
</evidence>
<dbReference type="Proteomes" id="UP000054854">
    <property type="component" value="Unassembled WGS sequence"/>
</dbReference>
<gene>
    <name evidence="2" type="ORF">Lcin_0073</name>
    <name evidence="3" type="ORF">NCTC12438_01517</name>
</gene>
<evidence type="ECO:0000256" key="1">
    <source>
        <dbReference type="SAM" id="Phobius"/>
    </source>
</evidence>
<reference evidence="3 5" key="2">
    <citation type="submission" date="2018-06" db="EMBL/GenBank/DDBJ databases">
        <authorList>
            <consortium name="Pathogen Informatics"/>
            <person name="Doyle S."/>
        </authorList>
    </citation>
    <scope>NUCLEOTIDE SEQUENCE [LARGE SCALE GENOMIC DNA]</scope>
    <source>
        <strain evidence="3 5">NCTC12438</strain>
    </source>
</reference>
<keyword evidence="1" id="KW-1133">Transmembrane helix</keyword>
<dbReference type="EMBL" id="UGNX01000001">
    <property type="protein sequence ID" value="STX34907.1"/>
    <property type="molecule type" value="Genomic_DNA"/>
</dbReference>
<keyword evidence="4" id="KW-1185">Reference proteome</keyword>
<protein>
    <submittedName>
        <fullName evidence="3">Uncharacterized protein</fullName>
    </submittedName>
</protein>
<accession>A0A378II33</accession>
<evidence type="ECO:0000313" key="4">
    <source>
        <dbReference type="Proteomes" id="UP000054854"/>
    </source>
</evidence>
<dbReference type="Proteomes" id="UP000255316">
    <property type="component" value="Unassembled WGS sequence"/>
</dbReference>
<feature type="transmembrane region" description="Helical" evidence="1">
    <location>
        <begin position="344"/>
        <end position="363"/>
    </location>
</feature>
<evidence type="ECO:0000313" key="3">
    <source>
        <dbReference type="EMBL" id="STX34907.1"/>
    </source>
</evidence>
<proteinExistence type="predicted"/>
<dbReference type="AlphaFoldDB" id="A0A378II33"/>
<keyword evidence="1" id="KW-0812">Transmembrane</keyword>
<reference evidence="2 4" key="1">
    <citation type="submission" date="2015-11" db="EMBL/GenBank/DDBJ databases">
        <title>Genomic analysis of 38 Legionella species identifies large and diverse effector repertoires.</title>
        <authorList>
            <person name="Burstein D."/>
            <person name="Amaro F."/>
            <person name="Zusman T."/>
            <person name="Lifshitz Z."/>
            <person name="Cohen O."/>
            <person name="Gilbert J.A."/>
            <person name="Pupko T."/>
            <person name="Shuman H.A."/>
            <person name="Segal G."/>
        </authorList>
    </citation>
    <scope>NUCLEOTIDE SEQUENCE [LARGE SCALE GENOMIC DNA]</scope>
    <source>
        <strain evidence="2 4">CDC#72-OH-14</strain>
    </source>
</reference>
<feature type="transmembrane region" description="Helical" evidence="1">
    <location>
        <begin position="118"/>
        <end position="140"/>
    </location>
</feature>
<sequence>MKSGHEDDSVILEMQEIPPVPHSKNGGEWNINPQPNYHTFEPNQNAAIFDVSPTSPTSWLTRYLPSPFSLTCYLPSWSTVAYGTAAFVTTLPFLPYVLTKTPASLGADWWAGLDLNTQLYLVGSSAVFLAVGTGTRFSYYQHMMASLKKIAGSFCTSTGNFLSSSTIMLISTISAIPSGAMGYYAASWAPQALSSFSALSSFCMTSAVRLVFLPNFFTMIKNKFNEDRQFQKQIIAQLSLINKQHPEALAWIRPADQTFDEELIQDKLGQFYQQLLEQPDLLAPFCSTRLSEFVTFLTTTGTGTWLSAAFFIFCSQAGYDGFKLICQLLLDNCPMDELHYAAKLAIAITPGITAGIVAFMAGYEFPDHIVGNVVAHVKQKPVDLLKTLLITGCCALTALALKNAAASLASHPNLFNLAPNGTDPWEYLYYALYVYGNYGAGIVLDLTACTKLLGLTQNIHPTSADNIITWLEQNSLAPETIDALKQHGFFNYRDERPTSPRNELAIEPASEPMKIL</sequence>
<feature type="transmembrane region" description="Helical" evidence="1">
    <location>
        <begin position="79"/>
        <end position="98"/>
    </location>
</feature>
<name>A0A378II33_9GAMM</name>